<proteinExistence type="predicted"/>
<organism evidence="1 2">
    <name type="scientific">Pangasianodon hypophthalmus</name>
    <name type="common">Striped catfish</name>
    <name type="synonym">Helicophagus hypophthalmus</name>
    <dbReference type="NCBI Taxonomy" id="310915"/>
    <lineage>
        <taxon>Eukaryota</taxon>
        <taxon>Metazoa</taxon>
        <taxon>Chordata</taxon>
        <taxon>Craniata</taxon>
        <taxon>Vertebrata</taxon>
        <taxon>Euteleostomi</taxon>
        <taxon>Actinopterygii</taxon>
        <taxon>Neopterygii</taxon>
        <taxon>Teleostei</taxon>
        <taxon>Ostariophysi</taxon>
        <taxon>Siluriformes</taxon>
        <taxon>Pangasiidae</taxon>
        <taxon>Pangasianodon</taxon>
    </lineage>
</organism>
<comment type="caution">
    <text evidence="1">The sequence shown here is derived from an EMBL/GenBank/DDBJ whole genome shotgun (WGS) entry which is preliminary data.</text>
</comment>
<keyword evidence="2" id="KW-1185">Reference proteome</keyword>
<gene>
    <name evidence="1" type="ORF">PHYPO_G00229330</name>
</gene>
<evidence type="ECO:0000313" key="2">
    <source>
        <dbReference type="Proteomes" id="UP000327468"/>
    </source>
</evidence>
<accession>A0A5N5NJ47</accession>
<evidence type="ECO:0000313" key="1">
    <source>
        <dbReference type="EMBL" id="KAB5567139.1"/>
    </source>
</evidence>
<sequence length="80" mass="9419">MDSSKIRIPPFDGCHAFLPWRRNGSQSERRWAGTFWTLSAARYYQITLNAVVCVESSCPLYRRRKKMNHIVFILSLKRSL</sequence>
<protein>
    <submittedName>
        <fullName evidence="1">Uncharacterized protein</fullName>
    </submittedName>
</protein>
<dbReference type="Proteomes" id="UP000327468">
    <property type="component" value="Chromosome 8"/>
</dbReference>
<dbReference type="AlphaFoldDB" id="A0A5N5NJ47"/>
<name>A0A5N5NJ47_PANHP</name>
<dbReference type="EMBL" id="VFJC01000009">
    <property type="protein sequence ID" value="KAB5567139.1"/>
    <property type="molecule type" value="Genomic_DNA"/>
</dbReference>
<reference evidence="1 2" key="1">
    <citation type="submission" date="2019-06" db="EMBL/GenBank/DDBJ databases">
        <title>A chromosome-scale genome assembly of the striped catfish, Pangasianodon hypophthalmus.</title>
        <authorList>
            <person name="Wen M."/>
            <person name="Zahm M."/>
            <person name="Roques C."/>
            <person name="Cabau C."/>
            <person name="Klopp C."/>
            <person name="Donnadieu C."/>
            <person name="Jouanno E."/>
            <person name="Avarre J.-C."/>
            <person name="Campet M."/>
            <person name="Ha T.T.T."/>
            <person name="Dugue R."/>
            <person name="Lampietro C."/>
            <person name="Louis A."/>
            <person name="Herpin A."/>
            <person name="Echchiki A."/>
            <person name="Berthelot C."/>
            <person name="Parey E."/>
            <person name="Roest-Crollius H."/>
            <person name="Braasch I."/>
            <person name="Postlethwait J."/>
            <person name="Bobe J."/>
            <person name="Montfort J."/>
            <person name="Bouchez O."/>
            <person name="Begum T."/>
            <person name="Schartl M."/>
            <person name="Guiguen Y."/>
        </authorList>
    </citation>
    <scope>NUCLEOTIDE SEQUENCE [LARGE SCALE GENOMIC DNA]</scope>
    <source>
        <strain evidence="1 2">Indonesia</strain>
        <tissue evidence="1">Blood</tissue>
    </source>
</reference>